<name>A0ABR2JQG3_9EUKA</name>
<sequence length="877" mass="98400">MLKKEEISQVHPILELYPETVKCVFFGQVKKINTKKQVQLRHLLITNAAIFLLVKKKFPSGFRLSRFITYDDLSEISVMSTADHAALHGDEGSSGSKDLYVISIYANNSHDGYSGDSNSQHLALQYLMSNTKDIAEIIARMLIIKASFCPKSKDILDPSTPENIRDLINESNYLYESNAIFADRFLSLCVTNDTSPQLNNQIIELYKTLSEINNEVHFTSQMLSYVFIPQFTEAIANSSSPPFHDKPFEIIFEKGNYDKIARCLQILFIECSFVEKVTFNGVIFSSLDKPSDLFPDPHQTSLNTISFINSNLKSNDFKHLISDLNHYKGKITNLEIHNSDIDDHNFRFLFNTIFDAKCFKHLKILSLSGLEMDVQLYIMQFLGSNNVLKNKTIETLSVNNSTLSVENVLLNITLFETGLKNLILTRCQFANPIPPNAITTFQQLQTIDLSYTQFTSTALLSLFKELSTVASNEKSPAPSKLILNELDISEDDISTFYENLNGSIVVNTLTTFSWANNKITEKNIDSFFGFLKKQINLREIDVSFCLEFENGQIDQEGEFNDGTATPFKKIAEYIKNMKLEFLSIQGENKTAYKSEYFNIILTVFSDRLLQLSKEKYHFNKIGLDIRGQQIGNEGIETLTKIVNEIPTLDTLYFDHTGSSIDGLITLITAMLDIKSTLQKTMWPEKDIKDSLHKVNASERTNYLNTTNELKKKFERRFGKSSIPKSASEKISDGLKAAAFMVDRSSSKSKFVLPPGIGMTTKGKRADKGKVTINLGPTGIPRGGGGSNKDFRKRGCTTAASNTTPKLINARSENTNSVLNVSGQGSQGNVQDYLETLVSMKEQSIDSLLTECVGTNEGGVQKDPLVIAMQNIQKSLEI</sequence>
<evidence type="ECO:0008006" key="4">
    <source>
        <dbReference type="Google" id="ProtNLM"/>
    </source>
</evidence>
<evidence type="ECO:0000313" key="3">
    <source>
        <dbReference type="Proteomes" id="UP001470230"/>
    </source>
</evidence>
<organism evidence="2 3">
    <name type="scientific">Tritrichomonas musculus</name>
    <dbReference type="NCBI Taxonomy" id="1915356"/>
    <lineage>
        <taxon>Eukaryota</taxon>
        <taxon>Metamonada</taxon>
        <taxon>Parabasalia</taxon>
        <taxon>Tritrichomonadida</taxon>
        <taxon>Tritrichomonadidae</taxon>
        <taxon>Tritrichomonas</taxon>
    </lineage>
</organism>
<feature type="region of interest" description="Disordered" evidence="1">
    <location>
        <begin position="752"/>
        <end position="790"/>
    </location>
</feature>
<reference evidence="2 3" key="1">
    <citation type="submission" date="2024-04" db="EMBL/GenBank/DDBJ databases">
        <title>Tritrichomonas musculus Genome.</title>
        <authorList>
            <person name="Alves-Ferreira E."/>
            <person name="Grigg M."/>
            <person name="Lorenzi H."/>
            <person name="Galac M."/>
        </authorList>
    </citation>
    <scope>NUCLEOTIDE SEQUENCE [LARGE SCALE GENOMIC DNA]</scope>
    <source>
        <strain evidence="2 3">EAF2021</strain>
    </source>
</reference>
<dbReference type="PANTHER" id="PTHR24112">
    <property type="entry name" value="LEUCINE-RICH REPEAT, ISOFORM F-RELATED"/>
    <property type="match status" value="1"/>
</dbReference>
<evidence type="ECO:0000313" key="2">
    <source>
        <dbReference type="EMBL" id="KAK8881033.1"/>
    </source>
</evidence>
<comment type="caution">
    <text evidence="2">The sequence shown here is derived from an EMBL/GenBank/DDBJ whole genome shotgun (WGS) entry which is preliminary data.</text>
</comment>
<dbReference type="Gene3D" id="3.80.10.10">
    <property type="entry name" value="Ribonuclease Inhibitor"/>
    <property type="match status" value="1"/>
</dbReference>
<proteinExistence type="predicted"/>
<dbReference type="PANTHER" id="PTHR24112:SF64">
    <property type="entry name" value="CHROMOSOME UNDETERMINED SCAFFOLD_46, WHOLE GENOME SHOTGUN SEQUENCE"/>
    <property type="match status" value="1"/>
</dbReference>
<dbReference type="InterPro" id="IPR051279">
    <property type="entry name" value="PP1-Reg/Actin-Interact_Protein"/>
</dbReference>
<dbReference type="EMBL" id="JAPFFF010000010">
    <property type="protein sequence ID" value="KAK8881033.1"/>
    <property type="molecule type" value="Genomic_DNA"/>
</dbReference>
<accession>A0ABR2JQG3</accession>
<dbReference type="InterPro" id="IPR032675">
    <property type="entry name" value="LRR_dom_sf"/>
</dbReference>
<dbReference type="Proteomes" id="UP001470230">
    <property type="component" value="Unassembled WGS sequence"/>
</dbReference>
<evidence type="ECO:0000256" key="1">
    <source>
        <dbReference type="SAM" id="MobiDB-lite"/>
    </source>
</evidence>
<gene>
    <name evidence="2" type="ORF">M9Y10_003760</name>
</gene>
<keyword evidence="3" id="KW-1185">Reference proteome</keyword>
<protein>
    <recommendedName>
        <fullName evidence="4">Leucine Rich Repeat family protein</fullName>
    </recommendedName>
</protein>
<dbReference type="SUPFAM" id="SSF52047">
    <property type="entry name" value="RNI-like"/>
    <property type="match status" value="1"/>
</dbReference>